<dbReference type="CDD" id="cd04015">
    <property type="entry name" value="C2_plant_PLD"/>
    <property type="match status" value="1"/>
</dbReference>
<dbReference type="PANTHER" id="PTHR18896:SF65">
    <property type="entry name" value="PHOSPHOLIPASE D BETA 1"/>
    <property type="match status" value="1"/>
</dbReference>
<sequence>MYPSPYIYPPRGYTAVPPPLIPMTNPPDPLHSQGNPSPSHSTSQYPYEHQPREHPSNGSNMAQVPSRCNGFAGHHRKDIPYVDSDSETNLHSSLDDHSSNVQSDDHDNPSAPASPTAPSVLSMPDSPSSYQNESPMFYGCPNNSFPSNWKEPCLDRIDSSGHYISSAHSHSVSFDGCQNYQNRQLVLFQNNKVSLKVLLLHGVLDIWVYDAMNLPNMDMFHKTLGDMFISFPAKVDGKIIHKITSDPYVTISVGGSVTGRTFVISNSENPIWMQHFNVLVAHHAAEVRFDVKDSDVVGSQLIGFVAIPVEQIYSGARVEGFYPILNTSGKPCKPGALLRISIQYIAMESLRSYHLGVDADPDCPGVPNTYFPLRKGGKVTLYQDAHVPDGCLPTLKLDNGMSYVHEKCWYDIFDTICHAKRLVYITGWSVWHQARLVRDAGHPSGVTLGDLLRSKSQEGVRVLLLVWDDPTSRSILGYKTDGFMATHDEETRRFFKGSSVKVLLCPRIAGKRHSWAKQTEVGTIYTHHQKTVIVDADAGNKRRKIIAFVGGLDLCDGRYDTPHHPIFRTLQTLHKDDYHNPNYVGSNAGCPREPWHDLHCKIDGPAAYDVLTNFEERWLKAAKPHGIKKFKKLYDDSLLRLERLPDVLGLLDVPVLSEEEDPEAWHVQIFRSIDSNSVKGFPKDPKDGTAKHLACGKNVLIDMSIHTAYVKAIRSAQHFIYIENQYFIGSSYNWGSHRDIGADNLIPMEIALKIADKIRAHERFAAYIIIPMWPEGAPTGAATQRILYWQHKTMQMMYQTIYKALIEVGLEEAFSPQDFLNFFCLGNREAPAPYETLDVSSPTAANTPQTLSKKSRRFMVYVHSKGMIVDDEYVIIGSANINQRSMEGTRDTEIAMGAYQPCNTWAKKQSNPQGQIYAYRMSLWAEHMGHIDECFEEPESLECVNKVRLMGEKNLKQFLSDEVTEMTGHLLKYPVEVDRKGKVRSIPGCESFPDMGGNILGTFIGIQENLTI</sequence>
<dbReference type="GO" id="GO:0009395">
    <property type="term" value="P:phospholipid catabolic process"/>
    <property type="evidence" value="ECO:0007669"/>
    <property type="project" value="TreeGrafter"/>
</dbReference>
<accession>A0AAV8UI25</accession>
<dbReference type="GO" id="GO:0046872">
    <property type="term" value="F:metal ion binding"/>
    <property type="evidence" value="ECO:0007669"/>
    <property type="project" value="UniProtKB-KW"/>
</dbReference>
<keyword evidence="7" id="KW-0378">Hydrolase</keyword>
<evidence type="ECO:0000256" key="1">
    <source>
        <dbReference type="ARBA" id="ARBA00000798"/>
    </source>
</evidence>
<feature type="compositionally biased region" description="Low complexity" evidence="14">
    <location>
        <begin position="109"/>
        <end position="119"/>
    </location>
</feature>
<comment type="catalytic activity">
    <reaction evidence="1">
        <text>a 1,2-diacyl-sn-glycero-3-phosphocholine + H2O = a 1,2-diacyl-sn-glycero-3-phosphate + choline + H(+)</text>
        <dbReference type="Rhea" id="RHEA:14445"/>
        <dbReference type="ChEBI" id="CHEBI:15354"/>
        <dbReference type="ChEBI" id="CHEBI:15377"/>
        <dbReference type="ChEBI" id="CHEBI:15378"/>
        <dbReference type="ChEBI" id="CHEBI:57643"/>
        <dbReference type="ChEBI" id="CHEBI:58608"/>
        <dbReference type="EC" id="3.1.4.4"/>
    </reaction>
</comment>
<dbReference type="AlphaFoldDB" id="A0AAV8UI25"/>
<feature type="region of interest" description="Disordered" evidence="14">
    <location>
        <begin position="1"/>
        <end position="133"/>
    </location>
</feature>
<dbReference type="Proteomes" id="UP001159364">
    <property type="component" value="Linkage Group LG08"/>
</dbReference>
<dbReference type="PANTHER" id="PTHR18896">
    <property type="entry name" value="PHOSPHOLIPASE D"/>
    <property type="match status" value="1"/>
</dbReference>
<dbReference type="GO" id="GO:0004630">
    <property type="term" value="F:phospholipase D activity"/>
    <property type="evidence" value="ECO:0007669"/>
    <property type="project" value="UniProtKB-EC"/>
</dbReference>
<dbReference type="Pfam" id="PF00168">
    <property type="entry name" value="C2"/>
    <property type="match status" value="1"/>
</dbReference>
<evidence type="ECO:0000256" key="8">
    <source>
        <dbReference type="ARBA" id="ARBA00022837"/>
    </source>
</evidence>
<evidence type="ECO:0000256" key="5">
    <source>
        <dbReference type="ARBA" id="ARBA00022723"/>
    </source>
</evidence>
<organism evidence="17 18">
    <name type="scientific">Erythroxylum novogranatense</name>
    <dbReference type="NCBI Taxonomy" id="1862640"/>
    <lineage>
        <taxon>Eukaryota</taxon>
        <taxon>Viridiplantae</taxon>
        <taxon>Streptophyta</taxon>
        <taxon>Embryophyta</taxon>
        <taxon>Tracheophyta</taxon>
        <taxon>Spermatophyta</taxon>
        <taxon>Magnoliopsida</taxon>
        <taxon>eudicotyledons</taxon>
        <taxon>Gunneridae</taxon>
        <taxon>Pentapetalae</taxon>
        <taxon>rosids</taxon>
        <taxon>fabids</taxon>
        <taxon>Malpighiales</taxon>
        <taxon>Erythroxylaceae</taxon>
        <taxon>Erythroxylum</taxon>
    </lineage>
</organism>
<dbReference type="Gene3D" id="2.60.40.150">
    <property type="entry name" value="C2 domain"/>
    <property type="match status" value="1"/>
</dbReference>
<name>A0AAV8UI25_9ROSI</name>
<evidence type="ECO:0000256" key="6">
    <source>
        <dbReference type="ARBA" id="ARBA00022737"/>
    </source>
</evidence>
<dbReference type="Pfam" id="PF00614">
    <property type="entry name" value="PLDc"/>
    <property type="match status" value="2"/>
</dbReference>
<dbReference type="SMART" id="SM00155">
    <property type="entry name" value="PLDc"/>
    <property type="match status" value="2"/>
</dbReference>
<comment type="similarity">
    <text evidence="3">Belongs to the phospholipase D family. C2-PLD subfamily.</text>
</comment>
<dbReference type="SUPFAM" id="SSF49562">
    <property type="entry name" value="C2 domain (Calcium/lipid-binding domain, CaLB)"/>
    <property type="match status" value="1"/>
</dbReference>
<dbReference type="InterPro" id="IPR000008">
    <property type="entry name" value="C2_dom"/>
</dbReference>
<keyword evidence="9" id="KW-0442">Lipid degradation</keyword>
<evidence type="ECO:0000256" key="4">
    <source>
        <dbReference type="ARBA" id="ARBA00012027"/>
    </source>
</evidence>
<feature type="domain" description="PLD phosphodiesterase" evidence="16">
    <location>
        <begin position="858"/>
        <end position="885"/>
    </location>
</feature>
<keyword evidence="5" id="KW-0479">Metal-binding</keyword>
<keyword evidence="6" id="KW-0677">Repeat</keyword>
<evidence type="ECO:0000256" key="10">
    <source>
        <dbReference type="ARBA" id="ARBA00023098"/>
    </source>
</evidence>
<evidence type="ECO:0000256" key="12">
    <source>
        <dbReference type="ARBA" id="ARBA00042228"/>
    </source>
</evidence>
<keyword evidence="10" id="KW-0443">Lipid metabolism</keyword>
<dbReference type="Pfam" id="PF12357">
    <property type="entry name" value="PLD_C"/>
    <property type="match status" value="1"/>
</dbReference>
<dbReference type="PROSITE" id="PS50035">
    <property type="entry name" value="PLD"/>
    <property type="match status" value="2"/>
</dbReference>
<reference evidence="17 18" key="1">
    <citation type="submission" date="2021-09" db="EMBL/GenBank/DDBJ databases">
        <title>Genomic insights and catalytic innovation underlie evolution of tropane alkaloids biosynthesis.</title>
        <authorList>
            <person name="Wang Y.-J."/>
            <person name="Tian T."/>
            <person name="Huang J.-P."/>
            <person name="Huang S.-X."/>
        </authorList>
    </citation>
    <scope>NUCLEOTIDE SEQUENCE [LARGE SCALE GENOMIC DNA]</scope>
    <source>
        <strain evidence="17">KIB-2018</strain>
        <tissue evidence="17">Leaf</tissue>
    </source>
</reference>
<comment type="caution">
    <text evidence="17">The sequence shown here is derived from an EMBL/GenBank/DDBJ whole genome shotgun (WGS) entry which is preliminary data.</text>
</comment>
<evidence type="ECO:0000256" key="7">
    <source>
        <dbReference type="ARBA" id="ARBA00022801"/>
    </source>
</evidence>
<dbReference type="SMART" id="SM00239">
    <property type="entry name" value="C2"/>
    <property type="match status" value="1"/>
</dbReference>
<feature type="compositionally biased region" description="Pro residues" evidence="14">
    <location>
        <begin position="16"/>
        <end position="29"/>
    </location>
</feature>
<proteinExistence type="inferred from homology"/>
<evidence type="ECO:0000256" key="2">
    <source>
        <dbReference type="ARBA" id="ARBA00001913"/>
    </source>
</evidence>
<evidence type="ECO:0000259" key="16">
    <source>
        <dbReference type="PROSITE" id="PS50035"/>
    </source>
</evidence>
<dbReference type="EMBL" id="JAIWQS010000008">
    <property type="protein sequence ID" value="KAJ8900311.1"/>
    <property type="molecule type" value="Genomic_DNA"/>
</dbReference>
<dbReference type="FunFam" id="3.30.870.10:FF:000025">
    <property type="entry name" value="Phospholipase D delta"/>
    <property type="match status" value="1"/>
</dbReference>
<dbReference type="InterPro" id="IPR024632">
    <property type="entry name" value="PLipase_D_C"/>
</dbReference>
<keyword evidence="8" id="KW-0106">Calcium</keyword>
<evidence type="ECO:0000313" key="17">
    <source>
        <dbReference type="EMBL" id="KAJ8900311.1"/>
    </source>
</evidence>
<gene>
    <name evidence="17" type="ORF">K2173_024951</name>
</gene>
<evidence type="ECO:0000256" key="3">
    <source>
        <dbReference type="ARBA" id="ARBA00010683"/>
    </source>
</evidence>
<dbReference type="InterPro" id="IPR035892">
    <property type="entry name" value="C2_domain_sf"/>
</dbReference>
<dbReference type="Gene3D" id="3.30.870.10">
    <property type="entry name" value="Endonuclease Chain A"/>
    <property type="match status" value="2"/>
</dbReference>
<protein>
    <recommendedName>
        <fullName evidence="11">Phospholipase D alpha 1</fullName>
        <ecNumber evidence="4">3.1.4.4</ecNumber>
    </recommendedName>
    <alternativeName>
        <fullName evidence="12">Choline phosphatase 1</fullName>
    </alternativeName>
    <alternativeName>
        <fullName evidence="13">Phosphatidylcholine-hydrolyzing phospholipase D 1</fullName>
    </alternativeName>
</protein>
<dbReference type="SUPFAM" id="SSF56024">
    <property type="entry name" value="Phospholipase D/nuclease"/>
    <property type="match status" value="2"/>
</dbReference>
<evidence type="ECO:0000256" key="11">
    <source>
        <dbReference type="ARBA" id="ARBA00041119"/>
    </source>
</evidence>
<feature type="compositionally biased region" description="Basic and acidic residues" evidence="14">
    <location>
        <begin position="93"/>
        <end position="108"/>
    </location>
</feature>
<feature type="domain" description="C2" evidence="15">
    <location>
        <begin position="189"/>
        <end position="322"/>
    </location>
</feature>
<evidence type="ECO:0000256" key="14">
    <source>
        <dbReference type="SAM" id="MobiDB-lite"/>
    </source>
</evidence>
<feature type="compositionally biased region" description="Polar residues" evidence="14">
    <location>
        <begin position="32"/>
        <end position="45"/>
    </location>
</feature>
<comment type="cofactor">
    <cofactor evidence="2">
        <name>Ca(2+)</name>
        <dbReference type="ChEBI" id="CHEBI:29108"/>
    </cofactor>
</comment>
<keyword evidence="18" id="KW-1185">Reference proteome</keyword>
<feature type="domain" description="PLD phosphodiesterase" evidence="16">
    <location>
        <begin position="523"/>
        <end position="558"/>
    </location>
</feature>
<dbReference type="InterPro" id="IPR015679">
    <property type="entry name" value="PLipase_D_fam"/>
</dbReference>
<evidence type="ECO:0000256" key="9">
    <source>
        <dbReference type="ARBA" id="ARBA00022963"/>
    </source>
</evidence>
<dbReference type="FunFam" id="3.30.870.10:FF:000027">
    <property type="entry name" value="Phospholipase D"/>
    <property type="match status" value="1"/>
</dbReference>
<evidence type="ECO:0000259" key="15">
    <source>
        <dbReference type="PROSITE" id="PS50004"/>
    </source>
</evidence>
<dbReference type="EC" id="3.1.4.4" evidence="4"/>
<dbReference type="InterPro" id="IPR001736">
    <property type="entry name" value="PLipase_D/transphosphatidylase"/>
</dbReference>
<evidence type="ECO:0000256" key="13">
    <source>
        <dbReference type="ARBA" id="ARBA00042781"/>
    </source>
</evidence>
<evidence type="ECO:0000313" key="18">
    <source>
        <dbReference type="Proteomes" id="UP001159364"/>
    </source>
</evidence>
<dbReference type="PROSITE" id="PS50004">
    <property type="entry name" value="C2"/>
    <property type="match status" value="1"/>
</dbReference>
<dbReference type="GO" id="GO:0005886">
    <property type="term" value="C:plasma membrane"/>
    <property type="evidence" value="ECO:0007669"/>
    <property type="project" value="TreeGrafter"/>
</dbReference>